<evidence type="ECO:0000313" key="2">
    <source>
        <dbReference type="Proteomes" id="UP001062901"/>
    </source>
</evidence>
<dbReference type="Proteomes" id="UP001062901">
    <property type="component" value="Unassembled WGS sequence"/>
</dbReference>
<organism evidence="1 2">
    <name type="scientific">Saccharibacter floricola DSM 15669</name>
    <dbReference type="NCBI Taxonomy" id="1123227"/>
    <lineage>
        <taxon>Bacteria</taxon>
        <taxon>Pseudomonadati</taxon>
        <taxon>Pseudomonadota</taxon>
        <taxon>Alphaproteobacteria</taxon>
        <taxon>Acetobacterales</taxon>
        <taxon>Acetobacteraceae</taxon>
        <taxon>Saccharibacter</taxon>
    </lineage>
</organism>
<gene>
    <name evidence="1" type="ORF">AA15669_0462</name>
</gene>
<reference evidence="1" key="1">
    <citation type="submission" date="2013-04" db="EMBL/GenBank/DDBJ databases">
        <title>The genome sequencing project of 58 acetic acid bacteria.</title>
        <authorList>
            <person name="Okamoto-Kainuma A."/>
            <person name="Ishikawa M."/>
            <person name="Umino S."/>
            <person name="Koizumi Y."/>
            <person name="Shiwa Y."/>
            <person name="Yoshikawa H."/>
            <person name="Matsutani M."/>
            <person name="Matsushita K."/>
        </authorList>
    </citation>
    <scope>NUCLEOTIDE SEQUENCE</scope>
    <source>
        <strain evidence="1">DSM 15669</strain>
    </source>
</reference>
<accession>A0ABQ0NWX6</accession>
<protein>
    <submittedName>
        <fullName evidence="1">Uncharacterized protein</fullName>
    </submittedName>
</protein>
<comment type="caution">
    <text evidence="1">The sequence shown here is derived from an EMBL/GenBank/DDBJ whole genome shotgun (WGS) entry which is preliminary data.</text>
</comment>
<dbReference type="EMBL" id="BAQD01000004">
    <property type="protein sequence ID" value="GBQ05435.1"/>
    <property type="molecule type" value="Genomic_DNA"/>
</dbReference>
<proteinExistence type="predicted"/>
<name>A0ABQ0NWX6_9PROT</name>
<keyword evidence="2" id="KW-1185">Reference proteome</keyword>
<evidence type="ECO:0000313" key="1">
    <source>
        <dbReference type="EMBL" id="GBQ05435.1"/>
    </source>
</evidence>
<sequence>MSKNATLGASKKPMREDRMISRETGPKCFSAWQLGQVVAVPPMVWWQQGQLMTP</sequence>